<proteinExistence type="predicted"/>
<gene>
    <name evidence="1" type="ORF">GIW81_00200</name>
</gene>
<evidence type="ECO:0000313" key="2">
    <source>
        <dbReference type="Proteomes" id="UP000440694"/>
    </source>
</evidence>
<comment type="caution">
    <text evidence="1">The sequence shown here is derived from an EMBL/GenBank/DDBJ whole genome shotgun (WGS) entry which is preliminary data.</text>
</comment>
<dbReference type="AlphaFoldDB" id="A0A6I3KD60"/>
<sequence>MSDHHGNGTAGGCCGSCQHALRPRVVIGIFTDAAGARGVADKLRARGAGAVNLLSSTRPMLAQDLSALPDLGCGRLMQQISQHLESGASIVIVDVQSPELQLGISRVLLDSKCDLLLTQDSTRQVD</sequence>
<dbReference type="EMBL" id="WMBQ01000001">
    <property type="protein sequence ID" value="MTD92754.1"/>
    <property type="molecule type" value="Genomic_DNA"/>
</dbReference>
<reference evidence="1 2" key="1">
    <citation type="submission" date="2019-11" db="EMBL/GenBank/DDBJ databases">
        <title>Identification of a novel strain.</title>
        <authorList>
            <person name="Xu Q."/>
            <person name="Wang G."/>
        </authorList>
    </citation>
    <scope>NUCLEOTIDE SEQUENCE [LARGE SCALE GENOMIC DNA]</scope>
    <source>
        <strain evidence="2">xq</strain>
    </source>
</reference>
<organism evidence="1 2">
    <name type="scientific">Hyphomicrobium album</name>
    <dbReference type="NCBI Taxonomy" id="2665159"/>
    <lineage>
        <taxon>Bacteria</taxon>
        <taxon>Pseudomonadati</taxon>
        <taxon>Pseudomonadota</taxon>
        <taxon>Alphaproteobacteria</taxon>
        <taxon>Hyphomicrobiales</taxon>
        <taxon>Hyphomicrobiaceae</taxon>
        <taxon>Hyphomicrobium</taxon>
    </lineage>
</organism>
<evidence type="ECO:0000313" key="1">
    <source>
        <dbReference type="EMBL" id="MTD92754.1"/>
    </source>
</evidence>
<name>A0A6I3KD60_9HYPH</name>
<keyword evidence="2" id="KW-1185">Reference proteome</keyword>
<protein>
    <submittedName>
        <fullName evidence="1">Uncharacterized protein</fullName>
    </submittedName>
</protein>
<dbReference type="RefSeq" id="WP_154737346.1">
    <property type="nucleotide sequence ID" value="NZ_WMBQ01000001.1"/>
</dbReference>
<dbReference type="Proteomes" id="UP000440694">
    <property type="component" value="Unassembled WGS sequence"/>
</dbReference>
<accession>A0A6I3KD60</accession>